<dbReference type="AlphaFoldDB" id="A0AAD5Y3Y7"/>
<dbReference type="Proteomes" id="UP001210925">
    <property type="component" value="Unassembled WGS sequence"/>
</dbReference>
<accession>A0AAD5Y3Y7</accession>
<dbReference type="PANTHER" id="PTHR28037">
    <property type="entry name" value="ALCOHOL O-ACETYLTRANSFERASE 1-RELATED"/>
    <property type="match status" value="1"/>
</dbReference>
<dbReference type="InterPro" id="IPR023213">
    <property type="entry name" value="CAT-like_dom_sf"/>
</dbReference>
<name>A0AAD5Y3Y7_9FUNG</name>
<keyword evidence="2" id="KW-1185">Reference proteome</keyword>
<evidence type="ECO:0008006" key="3">
    <source>
        <dbReference type="Google" id="ProtNLM"/>
    </source>
</evidence>
<dbReference type="PANTHER" id="PTHR28037:SF1">
    <property type="entry name" value="ALCOHOL O-ACETYLTRANSFERASE 1-RELATED"/>
    <property type="match status" value="1"/>
</dbReference>
<dbReference type="Gene3D" id="3.30.559.10">
    <property type="entry name" value="Chloramphenicol acetyltransferase-like domain"/>
    <property type="match status" value="1"/>
</dbReference>
<reference evidence="1" key="1">
    <citation type="submission" date="2020-05" db="EMBL/GenBank/DDBJ databases">
        <title>Phylogenomic resolution of chytrid fungi.</title>
        <authorList>
            <person name="Stajich J.E."/>
            <person name="Amses K."/>
            <person name="Simmons R."/>
            <person name="Seto K."/>
            <person name="Myers J."/>
            <person name="Bonds A."/>
            <person name="Quandt C.A."/>
            <person name="Barry K."/>
            <person name="Liu P."/>
            <person name="Grigoriev I."/>
            <person name="Longcore J.E."/>
            <person name="James T.Y."/>
        </authorList>
    </citation>
    <scope>NUCLEOTIDE SEQUENCE</scope>
    <source>
        <strain evidence="1">PLAUS21</strain>
    </source>
</reference>
<protein>
    <recommendedName>
        <fullName evidence="3">Condensation domain-containing protein</fullName>
    </recommendedName>
</protein>
<dbReference type="EMBL" id="JADGKB010000092">
    <property type="protein sequence ID" value="KAJ3254129.1"/>
    <property type="molecule type" value="Genomic_DNA"/>
</dbReference>
<comment type="caution">
    <text evidence="1">The sequence shown here is derived from an EMBL/GenBank/DDBJ whole genome shotgun (WGS) entry which is preliminary data.</text>
</comment>
<gene>
    <name evidence="1" type="ORF">HK103_007517</name>
</gene>
<evidence type="ECO:0000313" key="1">
    <source>
        <dbReference type="EMBL" id="KAJ3254129.1"/>
    </source>
</evidence>
<proteinExistence type="predicted"/>
<dbReference type="InterPro" id="IPR052058">
    <property type="entry name" value="Alcohol_O-acetyltransferase"/>
</dbReference>
<organism evidence="1 2">
    <name type="scientific">Boothiomyces macroporosus</name>
    <dbReference type="NCBI Taxonomy" id="261099"/>
    <lineage>
        <taxon>Eukaryota</taxon>
        <taxon>Fungi</taxon>
        <taxon>Fungi incertae sedis</taxon>
        <taxon>Chytridiomycota</taxon>
        <taxon>Chytridiomycota incertae sedis</taxon>
        <taxon>Chytridiomycetes</taxon>
        <taxon>Rhizophydiales</taxon>
        <taxon>Terramycetaceae</taxon>
        <taxon>Boothiomyces</taxon>
    </lineage>
</organism>
<dbReference type="SUPFAM" id="SSF52777">
    <property type="entry name" value="CoA-dependent acyltransferases"/>
    <property type="match status" value="1"/>
</dbReference>
<sequence length="443" mass="50673">MKQGGLERFMTMHDDRSTKIAHVFLIKGNSRDLLEKLPRAFMNVVNRHPKMRTTSISGSFELKALPKLDLTKAQKLVTVVKDDWRELIRTECDVAFNRLDEIPYKINIIVENESESRLILWSDHYMADGHSGLIIMNDLLTNIRDECIEMPELPIKRSIFDHVVKKNWFVYNINKLLCTILEKPVLAEMKGYKNNLKISSKLPSDPLKEYGTTYSHFGEGKPENLQKSIAKCREEKTTLNAAAMVLVCATIAKTVGKQDKIKLQMDIDYNMRNKVKGLDEKDVGFNITIGSLESLKKGLDLNQNFWKAAKKLKKESLTANTSFLAKTIQTFVHLKFNKLSNITIPHDHGCINDVNLSNIGRYPFERKVGDYYLDSFHVFNTIPGLGPSVILYLCTTDRIAYSMASKVEESQAKIVFDTFVLLLERIHEIESHFTIAQVIQLIN</sequence>
<evidence type="ECO:0000313" key="2">
    <source>
        <dbReference type="Proteomes" id="UP001210925"/>
    </source>
</evidence>